<proteinExistence type="predicted"/>
<comment type="caution">
    <text evidence="8">The sequence shown here is derived from an EMBL/GenBank/DDBJ whole genome shotgun (WGS) entry which is preliminary data.</text>
</comment>
<feature type="transmembrane region" description="Helical" evidence="6">
    <location>
        <begin position="335"/>
        <end position="352"/>
    </location>
</feature>
<dbReference type="PANTHER" id="PTHR48017">
    <property type="entry name" value="OS05G0424000 PROTEIN-RELATED"/>
    <property type="match status" value="1"/>
</dbReference>
<dbReference type="AlphaFoldDB" id="A0AAW1TMT0"/>
<feature type="domain" description="Amino acid transporter transmembrane" evidence="7">
    <location>
        <begin position="31"/>
        <end position="388"/>
    </location>
</feature>
<dbReference type="GO" id="GO:0016020">
    <property type="term" value="C:membrane"/>
    <property type="evidence" value="ECO:0007669"/>
    <property type="project" value="UniProtKB-SubCell"/>
</dbReference>
<keyword evidence="5 6" id="KW-0472">Membrane</keyword>
<name>A0AAW1TMT0_9CUCU</name>
<comment type="subcellular location">
    <subcellularLocation>
        <location evidence="1">Membrane</location>
    </subcellularLocation>
</comment>
<feature type="transmembrane region" description="Helical" evidence="6">
    <location>
        <begin position="55"/>
        <end position="82"/>
    </location>
</feature>
<evidence type="ECO:0000256" key="5">
    <source>
        <dbReference type="ARBA" id="ARBA00023136"/>
    </source>
</evidence>
<evidence type="ECO:0000256" key="2">
    <source>
        <dbReference type="ARBA" id="ARBA00022448"/>
    </source>
</evidence>
<evidence type="ECO:0000313" key="8">
    <source>
        <dbReference type="EMBL" id="KAK9869589.1"/>
    </source>
</evidence>
<evidence type="ECO:0000256" key="4">
    <source>
        <dbReference type="ARBA" id="ARBA00022989"/>
    </source>
</evidence>
<dbReference type="InterPro" id="IPR013057">
    <property type="entry name" value="AA_transpt_TM"/>
</dbReference>
<organism evidence="8 9">
    <name type="scientific">Henosepilachna vigintioctopunctata</name>
    <dbReference type="NCBI Taxonomy" id="420089"/>
    <lineage>
        <taxon>Eukaryota</taxon>
        <taxon>Metazoa</taxon>
        <taxon>Ecdysozoa</taxon>
        <taxon>Arthropoda</taxon>
        <taxon>Hexapoda</taxon>
        <taxon>Insecta</taxon>
        <taxon>Pterygota</taxon>
        <taxon>Neoptera</taxon>
        <taxon>Endopterygota</taxon>
        <taxon>Coleoptera</taxon>
        <taxon>Polyphaga</taxon>
        <taxon>Cucujiformia</taxon>
        <taxon>Coccinelloidea</taxon>
        <taxon>Coccinellidae</taxon>
        <taxon>Epilachninae</taxon>
        <taxon>Epilachnini</taxon>
        <taxon>Henosepilachna</taxon>
    </lineage>
</organism>
<gene>
    <name evidence="8" type="ORF">WA026_003340</name>
</gene>
<evidence type="ECO:0000256" key="6">
    <source>
        <dbReference type="SAM" id="Phobius"/>
    </source>
</evidence>
<dbReference type="EMBL" id="JARQZJ010000001">
    <property type="protein sequence ID" value="KAK9869589.1"/>
    <property type="molecule type" value="Genomic_DNA"/>
</dbReference>
<dbReference type="Proteomes" id="UP001431783">
    <property type="component" value="Unassembled WGS sequence"/>
</dbReference>
<keyword evidence="4 6" id="KW-1133">Transmembrane helix</keyword>
<feature type="transmembrane region" description="Helical" evidence="6">
    <location>
        <begin position="112"/>
        <end position="132"/>
    </location>
</feature>
<evidence type="ECO:0000256" key="1">
    <source>
        <dbReference type="ARBA" id="ARBA00004370"/>
    </source>
</evidence>
<feature type="transmembrane region" description="Helical" evidence="6">
    <location>
        <begin position="358"/>
        <end position="380"/>
    </location>
</feature>
<feature type="transmembrane region" description="Helical" evidence="6">
    <location>
        <begin position="219"/>
        <end position="242"/>
    </location>
</feature>
<evidence type="ECO:0000259" key="7">
    <source>
        <dbReference type="Pfam" id="PF01490"/>
    </source>
</evidence>
<feature type="transmembrane region" description="Helical" evidence="6">
    <location>
        <begin position="294"/>
        <end position="315"/>
    </location>
</feature>
<feature type="transmembrane region" description="Helical" evidence="6">
    <location>
        <begin position="20"/>
        <end position="43"/>
    </location>
</feature>
<evidence type="ECO:0000256" key="3">
    <source>
        <dbReference type="ARBA" id="ARBA00022692"/>
    </source>
</evidence>
<keyword evidence="3 6" id="KW-0812">Transmembrane</keyword>
<accession>A0AAW1TMT0</accession>
<reference evidence="8 9" key="1">
    <citation type="submission" date="2023-03" db="EMBL/GenBank/DDBJ databases">
        <title>Genome insight into feeding habits of ladybird beetles.</title>
        <authorList>
            <person name="Li H.-S."/>
            <person name="Huang Y.-H."/>
            <person name="Pang H."/>
        </authorList>
    </citation>
    <scope>NUCLEOTIDE SEQUENCE [LARGE SCALE GENOMIC DNA]</scope>
    <source>
        <strain evidence="8">SYSU_2023b</strain>
        <tissue evidence="8">Whole body</tissue>
    </source>
</reference>
<feature type="transmembrane region" description="Helical" evidence="6">
    <location>
        <begin position="440"/>
        <end position="463"/>
    </location>
</feature>
<keyword evidence="9" id="KW-1185">Reference proteome</keyword>
<keyword evidence="2" id="KW-0813">Transport</keyword>
<protein>
    <recommendedName>
        <fullName evidence="7">Amino acid transporter transmembrane domain-containing protein</fullName>
    </recommendedName>
</protein>
<feature type="transmembrane region" description="Helical" evidence="6">
    <location>
        <begin position="152"/>
        <end position="170"/>
    </location>
</feature>
<dbReference type="Pfam" id="PF01490">
    <property type="entry name" value="Aa_trans"/>
    <property type="match status" value="1"/>
</dbReference>
<feature type="transmembrane region" description="Helical" evidence="6">
    <location>
        <begin position="177"/>
        <end position="199"/>
    </location>
</feature>
<feature type="transmembrane region" description="Helical" evidence="6">
    <location>
        <begin position="254"/>
        <end position="274"/>
    </location>
</feature>
<sequence>MKLSERSLLIQNRDVDSDSLKTNGLSLFFTIICIVDVFGVFPIVALPKAIIDCGYYGIILILIVASSQIYTAILLGRCWIIAEQIEPTIRKKNRYPYSALSEFTYGRKLSSLVTILVDFTVFSGGIPNLIVASQNLQLVGLRLTNEHLDISFCYWILILGTILCPILWLGSPKDMKWLCSLSALIVISVFLLVNGSLFYQSEKEVILNESTPKKSTWEFILIAYGIVAFQFDIHPTILNIHVDMKNRKKISKAVIFSFLVSLSMFAVTCINIYLRYGDSLKPSILETLSTTIFSHLASILVAIQLCLTSAISNSALYQHLEESLNISREFNHKRCLLRTMLIILAVLIAESVPRFDIVMSLIGAALISPLVFILPPLFYLKMVKLQQMHDKGVAMERFTKSAYCVEESKIEESQDLNIPSDNELIGFFVKRNGRYCSKKFLEFLICCLIISVSFVCILTSTYLNIIDAIHFGNFSYPCIYNISLLY</sequence>
<evidence type="ECO:0000313" key="9">
    <source>
        <dbReference type="Proteomes" id="UP001431783"/>
    </source>
</evidence>